<comment type="caution">
    <text evidence="1">The sequence shown here is derived from an EMBL/GenBank/DDBJ whole genome shotgun (WGS) entry which is preliminary data.</text>
</comment>
<organism evidence="1 2">
    <name type="scientific">Paenibacillus eucommiae</name>
    <dbReference type="NCBI Taxonomy" id="1355755"/>
    <lineage>
        <taxon>Bacteria</taxon>
        <taxon>Bacillati</taxon>
        <taxon>Bacillota</taxon>
        <taxon>Bacilli</taxon>
        <taxon>Bacillales</taxon>
        <taxon>Paenibacillaceae</taxon>
        <taxon>Paenibacillus</taxon>
    </lineage>
</organism>
<dbReference type="EMBL" id="JAGGLB010000008">
    <property type="protein sequence ID" value="MBP1991234.1"/>
    <property type="molecule type" value="Genomic_DNA"/>
</dbReference>
<gene>
    <name evidence="1" type="ORF">J2Z66_002841</name>
</gene>
<reference evidence="1 2" key="1">
    <citation type="submission" date="2021-03" db="EMBL/GenBank/DDBJ databases">
        <title>Genomic Encyclopedia of Type Strains, Phase IV (KMG-IV): sequencing the most valuable type-strain genomes for metagenomic binning, comparative biology and taxonomic classification.</title>
        <authorList>
            <person name="Goeker M."/>
        </authorList>
    </citation>
    <scope>NUCLEOTIDE SEQUENCE [LARGE SCALE GENOMIC DNA]</scope>
    <source>
        <strain evidence="1 2">DSM 26048</strain>
    </source>
</reference>
<protein>
    <submittedName>
        <fullName evidence="1">Uncharacterized protein</fullName>
    </submittedName>
</protein>
<proteinExistence type="predicted"/>
<accession>A0ABS4IUI6</accession>
<dbReference type="RefSeq" id="WP_209971997.1">
    <property type="nucleotide sequence ID" value="NZ_JAGGLB010000008.1"/>
</dbReference>
<evidence type="ECO:0000313" key="1">
    <source>
        <dbReference type="EMBL" id="MBP1991234.1"/>
    </source>
</evidence>
<sequence>MTDQTRLQSTGDWEVLFPVDGDMLHDFDGEVREGHLHIHVSISAPGNQVIKVNGIAIKPYNEEYYAEIALESYKNVITIEDESRREELVVYWLKGAANKYRLSIDDNIWFLKDIAEHRDTYRSIFDNPYLGFLKEVHDTYGTKVHLNLYFQTDGFDLTQMPDTYKDEWKAQADWLRLTFHALQNEPDMPYKEAGPAEIRRDYERVTNEIIRFAGAELLDPVTTIHWGEATLEGCRELRQLGFRGLTGYFYFVDDRPLVSYYLNKKQIDHLNGRDFWMDHSEDLIFIKIDAVLDRLQMNEIVPALQRLKHDANHKGFLELMIHEQYFYPHYFNYQPDYKDKIFAAAKWASENGYEPAFPSECIFE</sequence>
<keyword evidence="2" id="KW-1185">Reference proteome</keyword>
<name>A0ABS4IUI6_9BACL</name>
<evidence type="ECO:0000313" key="2">
    <source>
        <dbReference type="Proteomes" id="UP001519287"/>
    </source>
</evidence>
<dbReference type="Proteomes" id="UP001519287">
    <property type="component" value="Unassembled WGS sequence"/>
</dbReference>